<reference evidence="3" key="1">
    <citation type="submission" date="2025-08" db="UniProtKB">
        <authorList>
            <consortium name="RefSeq"/>
        </authorList>
    </citation>
    <scope>IDENTIFICATION</scope>
    <source>
        <tissue evidence="3">Muscle</tissue>
    </source>
</reference>
<sequence length="362" mass="40125">MDVEKDSSLHEFPPVFEDECSMITSMDRSERPRFQESLDSGYEASPSRSSCQEMFIFGTDITTEGPLRDADSCDVDLDEQPLELETHESDPCGRNGHSCLCVCGENQNCCSSSSCRIQSICGNETDDSGSPSSVSHSLPIFISPHSSRNLQTRNVFLSSSFNTVIRRSSYPHASPTRAPLVSSSASCQSGPTFRFFQSENVIDRTHCDWTIGGDSLPLAGSQTISVATQTIFENPVERNDLNGAVAPSRSDPVFHLPDQDTNSAPVSTENQSAHRTLPDVVQSPLAQTRGRSLSVPLSFDERVREAGSILRRVSREFEQFSIQSSISQDRTETLVIQVRREEEQQTIRQRRFSTVDSSFPHQ</sequence>
<evidence type="ECO:0000313" key="3">
    <source>
        <dbReference type="RefSeq" id="XP_022242658.1"/>
    </source>
</evidence>
<protein>
    <submittedName>
        <fullName evidence="3">Uncharacterized protein LOC111085960</fullName>
    </submittedName>
</protein>
<dbReference type="Proteomes" id="UP000694941">
    <property type="component" value="Unplaced"/>
</dbReference>
<accession>A0ABM1SGA3</accession>
<name>A0ABM1SGA3_LIMPO</name>
<keyword evidence="2" id="KW-1185">Reference proteome</keyword>
<feature type="compositionally biased region" description="Basic and acidic residues" evidence="1">
    <location>
        <begin position="27"/>
        <end position="36"/>
    </location>
</feature>
<proteinExistence type="predicted"/>
<dbReference type="GeneID" id="111085960"/>
<evidence type="ECO:0000313" key="2">
    <source>
        <dbReference type="Proteomes" id="UP000694941"/>
    </source>
</evidence>
<gene>
    <name evidence="3" type="primary">LOC111085960</name>
</gene>
<organism evidence="2 3">
    <name type="scientific">Limulus polyphemus</name>
    <name type="common">Atlantic horseshoe crab</name>
    <dbReference type="NCBI Taxonomy" id="6850"/>
    <lineage>
        <taxon>Eukaryota</taxon>
        <taxon>Metazoa</taxon>
        <taxon>Ecdysozoa</taxon>
        <taxon>Arthropoda</taxon>
        <taxon>Chelicerata</taxon>
        <taxon>Merostomata</taxon>
        <taxon>Xiphosura</taxon>
        <taxon>Limulidae</taxon>
        <taxon>Limulus</taxon>
    </lineage>
</organism>
<evidence type="ECO:0000256" key="1">
    <source>
        <dbReference type="SAM" id="MobiDB-lite"/>
    </source>
</evidence>
<dbReference type="RefSeq" id="XP_022242658.1">
    <property type="nucleotide sequence ID" value="XM_022386950.1"/>
</dbReference>
<feature type="region of interest" description="Disordered" evidence="1">
    <location>
        <begin position="26"/>
        <end position="46"/>
    </location>
</feature>